<protein>
    <submittedName>
        <fullName evidence="2">Helix-turn-helix domain-containing protein</fullName>
    </submittedName>
</protein>
<comment type="caution">
    <text evidence="2">The sequence shown here is derived from an EMBL/GenBank/DDBJ whole genome shotgun (WGS) entry which is preliminary data.</text>
</comment>
<proteinExistence type="predicted"/>
<dbReference type="SUPFAM" id="SSF47413">
    <property type="entry name" value="lambda repressor-like DNA-binding domains"/>
    <property type="match status" value="1"/>
</dbReference>
<feature type="domain" description="HTH cro/C1-type" evidence="1">
    <location>
        <begin position="3"/>
        <end position="53"/>
    </location>
</feature>
<evidence type="ECO:0000313" key="2">
    <source>
        <dbReference type="EMBL" id="MFC3964820.1"/>
    </source>
</evidence>
<dbReference type="InterPro" id="IPR010982">
    <property type="entry name" value="Lambda_DNA-bd_dom_sf"/>
</dbReference>
<dbReference type="EMBL" id="JBHSAX010000018">
    <property type="protein sequence ID" value="MFC3964820.1"/>
    <property type="molecule type" value="Genomic_DNA"/>
</dbReference>
<evidence type="ECO:0000313" key="3">
    <source>
        <dbReference type="Proteomes" id="UP001595696"/>
    </source>
</evidence>
<dbReference type="Gene3D" id="1.10.260.40">
    <property type="entry name" value="lambda repressor-like DNA-binding domains"/>
    <property type="match status" value="1"/>
</dbReference>
<dbReference type="Proteomes" id="UP001595696">
    <property type="component" value="Unassembled WGS sequence"/>
</dbReference>
<evidence type="ECO:0000259" key="1">
    <source>
        <dbReference type="PROSITE" id="PS50943"/>
    </source>
</evidence>
<dbReference type="PROSITE" id="PS50943">
    <property type="entry name" value="HTH_CROC1"/>
    <property type="match status" value="1"/>
</dbReference>
<keyword evidence="3" id="KW-1185">Reference proteome</keyword>
<accession>A0ABV8DY30</accession>
<dbReference type="RefSeq" id="WP_378614594.1">
    <property type="nucleotide sequence ID" value="NZ_JBHSAX010000018.1"/>
</dbReference>
<organism evidence="2 3">
    <name type="scientific">Nocardia jiangsuensis</name>
    <dbReference type="NCBI Taxonomy" id="1691563"/>
    <lineage>
        <taxon>Bacteria</taxon>
        <taxon>Bacillati</taxon>
        <taxon>Actinomycetota</taxon>
        <taxon>Actinomycetes</taxon>
        <taxon>Mycobacteriales</taxon>
        <taxon>Nocardiaceae</taxon>
        <taxon>Nocardia</taxon>
    </lineage>
</organism>
<dbReference type="CDD" id="cd00093">
    <property type="entry name" value="HTH_XRE"/>
    <property type="match status" value="1"/>
</dbReference>
<dbReference type="InterPro" id="IPR001387">
    <property type="entry name" value="Cro/C1-type_HTH"/>
</dbReference>
<gene>
    <name evidence="2" type="ORF">ACFO0B_22775</name>
</gene>
<dbReference type="Pfam" id="PF13560">
    <property type="entry name" value="HTH_31"/>
    <property type="match status" value="1"/>
</dbReference>
<reference evidence="3" key="1">
    <citation type="journal article" date="2019" name="Int. J. Syst. Evol. Microbiol.">
        <title>The Global Catalogue of Microorganisms (GCM) 10K type strain sequencing project: providing services to taxonomists for standard genome sequencing and annotation.</title>
        <authorList>
            <consortium name="The Broad Institute Genomics Platform"/>
            <consortium name="The Broad Institute Genome Sequencing Center for Infectious Disease"/>
            <person name="Wu L."/>
            <person name="Ma J."/>
        </authorList>
    </citation>
    <scope>NUCLEOTIDE SEQUENCE [LARGE SCALE GENOMIC DNA]</scope>
    <source>
        <strain evidence="3">CGMCC 4.7330</strain>
    </source>
</reference>
<sequence>MQRKMARYTQAKLGRLAGYSTSMISKVEQGREAPSDGFVAAVARALNIAPERLTGSPPWETIEEDGPLDGIGELRAVLAEGRYVVPLEPPALDVLRSEMAGVDLAYRNDQGRVALARMPGLLRQLHGALHAASADRRGAVLSVLCAAFVTTERLCRRFGFLTLAPIALDRLEWAAADADDPLYAAQAKIKRARVLMYHGGNELGLRLVDEGLALVEGSGEAPNAVRGYGHLCGAVVAARGLRPGTAAEHIARARELAPLMPGESDRYGTLFGPVNVGIHACAVALESGEPDRAAREGTALVLPPGIAPPRAGHHWQDVARAQLQAGRPADALAALRRARAAAPQQTRLHPSVRETYLGIAAAERRRSESTGAFGAWLRITP</sequence>
<dbReference type="SMART" id="SM00530">
    <property type="entry name" value="HTH_XRE"/>
    <property type="match status" value="1"/>
</dbReference>
<name>A0ABV8DY30_9NOCA</name>